<reference evidence="4" key="1">
    <citation type="submission" date="2020-06" db="EMBL/GenBank/DDBJ databases">
        <title>Unique genomic features of the anaerobic methanotrophic archaea.</title>
        <authorList>
            <person name="Chadwick G.L."/>
            <person name="Skennerton C.T."/>
            <person name="Laso-Perez R."/>
            <person name="Leu A.O."/>
            <person name="Speth D.R."/>
            <person name="Yu H."/>
            <person name="Morgan-Lang C."/>
            <person name="Hatzenpichler R."/>
            <person name="Goudeau D."/>
            <person name="Malmstrom R."/>
            <person name="Brazelton W.J."/>
            <person name="Woyke T."/>
            <person name="Hallam S.J."/>
            <person name="Tyson G.W."/>
            <person name="Wegener G."/>
            <person name="Boetius A."/>
            <person name="Orphan V."/>
        </authorList>
    </citation>
    <scope>NUCLEOTIDE SEQUENCE</scope>
</reference>
<keyword evidence="3" id="KW-1133">Transmembrane helix</keyword>
<dbReference type="InterPro" id="IPR048254">
    <property type="entry name" value="CDP_ALCOHOL_P_TRANSF_CS"/>
</dbReference>
<gene>
    <name evidence="4" type="ORF">FLCOADKM_00016</name>
</gene>
<name>A0A7G9YZU2_9EURY</name>
<organism evidence="4">
    <name type="scientific">Candidatus Methanophagaceae archaeon ANME-1 ERB6</name>
    <dbReference type="NCBI Taxonomy" id="2759912"/>
    <lineage>
        <taxon>Archaea</taxon>
        <taxon>Methanobacteriati</taxon>
        <taxon>Methanobacteriota</taxon>
        <taxon>Stenosarchaea group</taxon>
        <taxon>Methanomicrobia</taxon>
        <taxon>Candidatus Methanophagales</taxon>
        <taxon>Candidatus Methanophagaceae</taxon>
    </lineage>
</organism>
<dbReference type="GO" id="GO:0008654">
    <property type="term" value="P:phospholipid biosynthetic process"/>
    <property type="evidence" value="ECO:0007669"/>
    <property type="project" value="InterPro"/>
</dbReference>
<dbReference type="InterPro" id="IPR043130">
    <property type="entry name" value="CDP-OH_PTrfase_TM_dom"/>
</dbReference>
<dbReference type="AlphaFoldDB" id="A0A7G9YZU2"/>
<protein>
    <submittedName>
        <fullName evidence="4">Bifunctional IPC transferase and DIPP synthase</fullName>
    </submittedName>
</protein>
<feature type="transmembrane region" description="Helical" evidence="3">
    <location>
        <begin position="196"/>
        <end position="220"/>
    </location>
</feature>
<evidence type="ECO:0000313" key="4">
    <source>
        <dbReference type="EMBL" id="QNO53526.1"/>
    </source>
</evidence>
<dbReference type="GO" id="GO:0016780">
    <property type="term" value="F:phosphotransferase activity, for other substituted phosphate groups"/>
    <property type="evidence" value="ECO:0007669"/>
    <property type="project" value="InterPro"/>
</dbReference>
<dbReference type="GO" id="GO:0016020">
    <property type="term" value="C:membrane"/>
    <property type="evidence" value="ECO:0007669"/>
    <property type="project" value="InterPro"/>
</dbReference>
<comment type="similarity">
    <text evidence="2">Belongs to the CDP-alcohol phosphatidyltransferase class-I family.</text>
</comment>
<evidence type="ECO:0000256" key="1">
    <source>
        <dbReference type="ARBA" id="ARBA00022679"/>
    </source>
</evidence>
<evidence type="ECO:0000256" key="2">
    <source>
        <dbReference type="RuleBase" id="RU003750"/>
    </source>
</evidence>
<dbReference type="EMBL" id="MT631544">
    <property type="protein sequence ID" value="QNO53526.1"/>
    <property type="molecule type" value="Genomic_DNA"/>
</dbReference>
<dbReference type="InterPro" id="IPR000462">
    <property type="entry name" value="CDP-OH_P_trans"/>
</dbReference>
<proteinExistence type="inferred from homology"/>
<dbReference type="Pfam" id="PF01066">
    <property type="entry name" value="CDP-OH_P_transf"/>
    <property type="match status" value="1"/>
</dbReference>
<accession>A0A7G9YZU2</accession>
<keyword evidence="3" id="KW-0812">Transmembrane</keyword>
<feature type="transmembrane region" description="Helical" evidence="3">
    <location>
        <begin position="154"/>
        <end position="175"/>
    </location>
</feature>
<dbReference type="Gene3D" id="1.20.120.1760">
    <property type="match status" value="1"/>
</dbReference>
<feature type="transmembrane region" description="Helical" evidence="3">
    <location>
        <begin position="60"/>
        <end position="86"/>
    </location>
</feature>
<keyword evidence="3" id="KW-0472">Membrane</keyword>
<evidence type="ECO:0000256" key="3">
    <source>
        <dbReference type="SAM" id="Phobius"/>
    </source>
</evidence>
<keyword evidence="1 2" id="KW-0808">Transferase</keyword>
<dbReference type="PROSITE" id="PS00379">
    <property type="entry name" value="CDP_ALCOHOL_P_TRANSF"/>
    <property type="match status" value="1"/>
</dbReference>
<sequence length="243" mass="27042">MDSDKLEVFDIGSRFWCDIDTPDSLEYAKRKTLDSLTKPTDGVVSKCINRRISKKVSERLVNTNLTPTQITIISFLMALASAAFFFLGEYKYLVIGGILAQASSIIDGCDGEVARLKFLITDYGAFVDSILDRYADAIIILGLIFGYWRLKVGISVWTIGLFAVLGSFMISYTNARYEGVFEKPGGGRGIPVRRDMRLFIIMVGAFLNQVLALLLLLAILTNVEVVRRVLSIKSSITKKTDKK</sequence>